<dbReference type="RefSeq" id="WP_254421671.1">
    <property type="nucleotide sequence ID" value="NZ_CP099837.1"/>
</dbReference>
<dbReference type="SMART" id="SM00320">
    <property type="entry name" value="WD40"/>
    <property type="match status" value="4"/>
</dbReference>
<dbReference type="PROSITE" id="PS50082">
    <property type="entry name" value="WD_REPEATS_2"/>
    <property type="match status" value="1"/>
</dbReference>
<name>A0ABY5DHD6_9ACTN</name>
<evidence type="ECO:0000256" key="2">
    <source>
        <dbReference type="SAM" id="MobiDB-lite"/>
    </source>
</evidence>
<protein>
    <submittedName>
        <fullName evidence="3">WD40 repeat domain-containing protein</fullName>
    </submittedName>
</protein>
<dbReference type="PANTHER" id="PTHR19879:SF9">
    <property type="entry name" value="TRANSCRIPTION INITIATION FACTOR TFIID SUBUNIT 5"/>
    <property type="match status" value="1"/>
</dbReference>
<organism evidence="3 4">
    <name type="scientific">Nocardiopsis exhalans</name>
    <dbReference type="NCBI Taxonomy" id="163604"/>
    <lineage>
        <taxon>Bacteria</taxon>
        <taxon>Bacillati</taxon>
        <taxon>Actinomycetota</taxon>
        <taxon>Actinomycetes</taxon>
        <taxon>Streptosporangiales</taxon>
        <taxon>Nocardiopsidaceae</taxon>
        <taxon>Nocardiopsis</taxon>
    </lineage>
</organism>
<evidence type="ECO:0000313" key="3">
    <source>
        <dbReference type="EMBL" id="USY22923.1"/>
    </source>
</evidence>
<keyword evidence="4" id="KW-1185">Reference proteome</keyword>
<dbReference type="InterPro" id="IPR001680">
    <property type="entry name" value="WD40_rpt"/>
</dbReference>
<sequence>MQPPSTPGRQAWTPPGSTSPHAAITCARVVTLPDGGRIIAGGYSDGSLRLWDPDRHRALGRIETGHGAGVDCLATALTPDGVPIAVTGGGWGSTARAWDLNGRTPVDDLLAGSSDWLVVLDAATLPDGTVAVLAHDRETALGVWDLAGRSLVVRLDTAMPSPPETAALLAPAQGGLTVATGHNDERVRLWDVGTGEQVGEFATARGEEVYAVYAPGSDGHTVAAASRGGVVRTWDTRTRTASDVSRVPGHLTVLTGDPRHLVCARAGDPVVLTRTEG</sequence>
<evidence type="ECO:0000256" key="1">
    <source>
        <dbReference type="PROSITE-ProRule" id="PRU00221"/>
    </source>
</evidence>
<gene>
    <name evidence="3" type="ORF">NE857_15690</name>
</gene>
<keyword evidence="1" id="KW-0853">WD repeat</keyword>
<dbReference type="Pfam" id="PF00400">
    <property type="entry name" value="WD40"/>
    <property type="match status" value="1"/>
</dbReference>
<evidence type="ECO:0000313" key="4">
    <source>
        <dbReference type="Proteomes" id="UP001055940"/>
    </source>
</evidence>
<reference evidence="3" key="1">
    <citation type="submission" date="2022-06" db="EMBL/GenBank/DDBJ databases">
        <authorList>
            <person name="Ping M."/>
        </authorList>
    </citation>
    <scope>NUCLEOTIDE SEQUENCE</scope>
    <source>
        <strain evidence="3">JCM11759T</strain>
    </source>
</reference>
<feature type="repeat" description="WD" evidence="1">
    <location>
        <begin position="178"/>
        <end position="200"/>
    </location>
</feature>
<dbReference type="InterPro" id="IPR011047">
    <property type="entry name" value="Quinoprotein_ADH-like_sf"/>
</dbReference>
<proteinExistence type="predicted"/>
<dbReference type="InterPro" id="IPR015943">
    <property type="entry name" value="WD40/YVTN_repeat-like_dom_sf"/>
</dbReference>
<feature type="region of interest" description="Disordered" evidence="2">
    <location>
        <begin position="1"/>
        <end position="20"/>
    </location>
</feature>
<dbReference type="Proteomes" id="UP001055940">
    <property type="component" value="Chromosome"/>
</dbReference>
<dbReference type="Gene3D" id="2.130.10.10">
    <property type="entry name" value="YVTN repeat-like/Quinoprotein amine dehydrogenase"/>
    <property type="match status" value="2"/>
</dbReference>
<accession>A0ABY5DHD6</accession>
<dbReference type="EMBL" id="CP099837">
    <property type="protein sequence ID" value="USY22923.1"/>
    <property type="molecule type" value="Genomic_DNA"/>
</dbReference>
<dbReference type="PANTHER" id="PTHR19879">
    <property type="entry name" value="TRANSCRIPTION INITIATION FACTOR TFIID"/>
    <property type="match status" value="1"/>
</dbReference>
<dbReference type="SUPFAM" id="SSF50998">
    <property type="entry name" value="Quinoprotein alcohol dehydrogenase-like"/>
    <property type="match status" value="1"/>
</dbReference>